<dbReference type="Proteomes" id="UP001642464">
    <property type="component" value="Unassembled WGS sequence"/>
</dbReference>
<dbReference type="PROSITE" id="PS50178">
    <property type="entry name" value="ZF_FYVE"/>
    <property type="match status" value="1"/>
</dbReference>
<comment type="caution">
    <text evidence="6">The sequence shown here is derived from an EMBL/GenBank/DDBJ whole genome shotgun (WGS) entry which is preliminary data.</text>
</comment>
<feature type="domain" description="FYVE-type" evidence="5">
    <location>
        <begin position="10"/>
        <end position="66"/>
    </location>
</feature>
<keyword evidence="1" id="KW-0479">Metal-binding</keyword>
<gene>
    <name evidence="6" type="ORF">SCF082_LOCUS13300</name>
</gene>
<dbReference type="PANTHER" id="PTHR23164">
    <property type="entry name" value="EARLY ENDOSOME ANTIGEN 1"/>
    <property type="match status" value="1"/>
</dbReference>
<dbReference type="SUPFAM" id="SSF57903">
    <property type="entry name" value="FYVE/PHD zinc finger"/>
    <property type="match status" value="1"/>
</dbReference>
<evidence type="ECO:0000256" key="3">
    <source>
        <dbReference type="ARBA" id="ARBA00022833"/>
    </source>
</evidence>
<dbReference type="Gene3D" id="3.30.40.10">
    <property type="entry name" value="Zinc/RING finger domain, C3HC4 (zinc finger)"/>
    <property type="match status" value="1"/>
</dbReference>
<reference evidence="6 7" key="1">
    <citation type="submission" date="2024-02" db="EMBL/GenBank/DDBJ databases">
        <authorList>
            <person name="Chen Y."/>
            <person name="Shah S."/>
            <person name="Dougan E. K."/>
            <person name="Thang M."/>
            <person name="Chan C."/>
        </authorList>
    </citation>
    <scope>NUCLEOTIDE SEQUENCE [LARGE SCALE GENOMIC DNA]</scope>
</reference>
<proteinExistence type="predicted"/>
<accession>A0ABP0JQD9</accession>
<dbReference type="InterPro" id="IPR000306">
    <property type="entry name" value="Znf_FYVE"/>
</dbReference>
<protein>
    <recommendedName>
        <fullName evidence="5">FYVE-type domain-containing protein</fullName>
    </recommendedName>
</protein>
<dbReference type="InterPro" id="IPR011011">
    <property type="entry name" value="Znf_FYVE_PHD"/>
</dbReference>
<evidence type="ECO:0000256" key="4">
    <source>
        <dbReference type="PROSITE-ProRule" id="PRU00091"/>
    </source>
</evidence>
<evidence type="ECO:0000256" key="2">
    <source>
        <dbReference type="ARBA" id="ARBA00022771"/>
    </source>
</evidence>
<dbReference type="SMART" id="SM00064">
    <property type="entry name" value="FYVE"/>
    <property type="match status" value="1"/>
</dbReference>
<keyword evidence="2 4" id="KW-0863">Zinc-finger</keyword>
<keyword evidence="7" id="KW-1185">Reference proteome</keyword>
<evidence type="ECO:0000313" key="6">
    <source>
        <dbReference type="EMBL" id="CAK9016696.1"/>
    </source>
</evidence>
<dbReference type="EMBL" id="CAXAMM010008202">
    <property type="protein sequence ID" value="CAK9016696.1"/>
    <property type="molecule type" value="Genomic_DNA"/>
</dbReference>
<name>A0ABP0JQD9_9DINO</name>
<dbReference type="InterPro" id="IPR017455">
    <property type="entry name" value="Znf_FYVE-rel"/>
</dbReference>
<dbReference type="Pfam" id="PF01363">
    <property type="entry name" value="FYVE"/>
    <property type="match status" value="1"/>
</dbReference>
<dbReference type="PANTHER" id="PTHR23164:SF29">
    <property type="entry name" value="E3 UBIQUITIN-PROTEIN LIGASE PIB1"/>
    <property type="match status" value="1"/>
</dbReference>
<sequence>MFTSCMVPGCGRAFGLFRRRHHCRRCGRLVCSSCSPHVAVNFEQLGVVSATPELGRICGECVEDTWD</sequence>
<evidence type="ECO:0000256" key="1">
    <source>
        <dbReference type="ARBA" id="ARBA00022723"/>
    </source>
</evidence>
<evidence type="ECO:0000313" key="7">
    <source>
        <dbReference type="Proteomes" id="UP001642464"/>
    </source>
</evidence>
<keyword evidence="3" id="KW-0862">Zinc</keyword>
<organism evidence="6 7">
    <name type="scientific">Durusdinium trenchii</name>
    <dbReference type="NCBI Taxonomy" id="1381693"/>
    <lineage>
        <taxon>Eukaryota</taxon>
        <taxon>Sar</taxon>
        <taxon>Alveolata</taxon>
        <taxon>Dinophyceae</taxon>
        <taxon>Suessiales</taxon>
        <taxon>Symbiodiniaceae</taxon>
        <taxon>Durusdinium</taxon>
    </lineage>
</organism>
<evidence type="ECO:0000259" key="5">
    <source>
        <dbReference type="PROSITE" id="PS50178"/>
    </source>
</evidence>
<dbReference type="InterPro" id="IPR013083">
    <property type="entry name" value="Znf_RING/FYVE/PHD"/>
</dbReference>